<reference evidence="2 3" key="1">
    <citation type="journal article" date="2014" name="PLoS ONE">
        <title>Genome Information of Methylobacterium oryzae, a Plant-Probiotic Methylotroph in the Phyllosphere.</title>
        <authorList>
            <person name="Kwak M.J."/>
            <person name="Jeong H."/>
            <person name="Madhaiyan M."/>
            <person name="Lee Y."/>
            <person name="Sa T.M."/>
            <person name="Oh T.K."/>
            <person name="Kim J.F."/>
        </authorList>
    </citation>
    <scope>NUCLEOTIDE SEQUENCE [LARGE SCALE GENOMIC DNA]</scope>
    <source>
        <strain evidence="2 3">CBMB20</strain>
    </source>
</reference>
<dbReference type="Proteomes" id="UP000029492">
    <property type="component" value="Chromosome"/>
</dbReference>
<keyword evidence="3" id="KW-1185">Reference proteome</keyword>
<feature type="compositionally biased region" description="Low complexity" evidence="1">
    <location>
        <begin position="1"/>
        <end position="18"/>
    </location>
</feature>
<protein>
    <submittedName>
        <fullName evidence="2">Protein of unassigned function</fullName>
    </submittedName>
</protein>
<evidence type="ECO:0000313" key="3">
    <source>
        <dbReference type="Proteomes" id="UP000029492"/>
    </source>
</evidence>
<gene>
    <name evidence="2" type="ORF">MOC_3247</name>
</gene>
<feature type="compositionally biased region" description="Basic and acidic residues" evidence="1">
    <location>
        <begin position="47"/>
        <end position="59"/>
    </location>
</feature>
<sequence>MPSGPATGAATPGKAGPSCGVAARRDQARQRSRLPGHAVGGRRRGAARSELDAPVRDAG</sequence>
<evidence type="ECO:0000256" key="1">
    <source>
        <dbReference type="SAM" id="MobiDB-lite"/>
    </source>
</evidence>
<name>A0A089NUD5_9HYPH</name>
<evidence type="ECO:0000313" key="2">
    <source>
        <dbReference type="EMBL" id="AIQ91002.1"/>
    </source>
</evidence>
<dbReference type="EMBL" id="CP003811">
    <property type="protein sequence ID" value="AIQ91002.1"/>
    <property type="molecule type" value="Genomic_DNA"/>
</dbReference>
<dbReference type="AlphaFoldDB" id="A0A089NUD5"/>
<feature type="region of interest" description="Disordered" evidence="1">
    <location>
        <begin position="1"/>
        <end position="59"/>
    </location>
</feature>
<dbReference type="HOGENOM" id="CLU_2955285_0_0_5"/>
<organism evidence="2 3">
    <name type="scientific">Methylobacterium oryzae CBMB20</name>
    <dbReference type="NCBI Taxonomy" id="693986"/>
    <lineage>
        <taxon>Bacteria</taxon>
        <taxon>Pseudomonadati</taxon>
        <taxon>Pseudomonadota</taxon>
        <taxon>Alphaproteobacteria</taxon>
        <taxon>Hyphomicrobiales</taxon>
        <taxon>Methylobacteriaceae</taxon>
        <taxon>Methylobacterium</taxon>
    </lineage>
</organism>
<proteinExistence type="predicted"/>
<accession>A0A089NUD5</accession>
<dbReference type="KEGG" id="mor:MOC_3247"/>
<feature type="compositionally biased region" description="Basic residues" evidence="1">
    <location>
        <begin position="30"/>
        <end position="46"/>
    </location>
</feature>